<evidence type="ECO:0000313" key="2">
    <source>
        <dbReference type="EMBL" id="KIA78736.1"/>
    </source>
</evidence>
<gene>
    <name evidence="2" type="ORF">DB43_DL00060</name>
</gene>
<name>A0A0C1C5Q4_9BACT</name>
<organism evidence="2 3">
    <name type="scientific">Parachlamydia acanthamoebae</name>
    <dbReference type="NCBI Taxonomy" id="83552"/>
    <lineage>
        <taxon>Bacteria</taxon>
        <taxon>Pseudomonadati</taxon>
        <taxon>Chlamydiota</taxon>
        <taxon>Chlamydiia</taxon>
        <taxon>Parachlamydiales</taxon>
        <taxon>Parachlamydiaceae</taxon>
        <taxon>Parachlamydia</taxon>
    </lineage>
</organism>
<dbReference type="Proteomes" id="UP000031307">
    <property type="component" value="Unassembled WGS sequence"/>
</dbReference>
<dbReference type="GO" id="GO:0005524">
    <property type="term" value="F:ATP binding"/>
    <property type="evidence" value="ECO:0007669"/>
    <property type="project" value="InterPro"/>
</dbReference>
<dbReference type="SUPFAM" id="SSF52540">
    <property type="entry name" value="P-loop containing nucleoside triphosphate hydrolases"/>
    <property type="match status" value="1"/>
</dbReference>
<dbReference type="InterPro" id="IPR006083">
    <property type="entry name" value="PRK/URK"/>
</dbReference>
<dbReference type="GO" id="GO:0016301">
    <property type="term" value="F:kinase activity"/>
    <property type="evidence" value="ECO:0007669"/>
    <property type="project" value="InterPro"/>
</dbReference>
<evidence type="ECO:0000259" key="1">
    <source>
        <dbReference type="Pfam" id="PF00485"/>
    </source>
</evidence>
<reference evidence="2 3" key="1">
    <citation type="journal article" date="2014" name="Mol. Biol. Evol.">
        <title>Massive expansion of Ubiquitination-related gene families within the Chlamydiae.</title>
        <authorList>
            <person name="Domman D."/>
            <person name="Collingro A."/>
            <person name="Lagkouvardos I."/>
            <person name="Gehre L."/>
            <person name="Weinmaier T."/>
            <person name="Rattei T."/>
            <person name="Subtil A."/>
            <person name="Horn M."/>
        </authorList>
    </citation>
    <scope>NUCLEOTIDE SEQUENCE [LARGE SCALE GENOMIC DNA]</scope>
    <source>
        <strain evidence="2 3">OEW1</strain>
    </source>
</reference>
<protein>
    <recommendedName>
        <fullName evidence="1">Phosphoribulokinase/uridine kinase domain-containing protein</fullName>
    </recommendedName>
</protein>
<dbReference type="Pfam" id="PF00485">
    <property type="entry name" value="PRK"/>
    <property type="match status" value="1"/>
</dbReference>
<dbReference type="RefSeq" id="WP_013924453.1">
    <property type="nucleotide sequence ID" value="NZ_JSAM01000006.1"/>
</dbReference>
<dbReference type="PANTHER" id="PTHR10285">
    <property type="entry name" value="URIDINE KINASE"/>
    <property type="match status" value="1"/>
</dbReference>
<comment type="caution">
    <text evidence="2">The sequence shown here is derived from an EMBL/GenBank/DDBJ whole genome shotgun (WGS) entry which is preliminary data.</text>
</comment>
<dbReference type="EMBL" id="JSAM01000006">
    <property type="protein sequence ID" value="KIA78736.1"/>
    <property type="molecule type" value="Genomic_DNA"/>
</dbReference>
<dbReference type="Gene3D" id="3.40.50.300">
    <property type="entry name" value="P-loop containing nucleotide triphosphate hydrolases"/>
    <property type="match status" value="1"/>
</dbReference>
<proteinExistence type="predicted"/>
<dbReference type="AlphaFoldDB" id="A0A0C1C5Q4"/>
<accession>A0A0C1C5Q4</accession>
<sequence>MRKCQQITFLIVLFFSNFIQARDHDLRSLDSLVQHLAEIANQHDGAPLEPIPIVGIGGCPGVGKTYFTRELAGLLREKGIRPLILPLHHFNLSPTERKEIGTEWDVRHFKMADLHHVLSIIHRGEKWIKKPTCDQLTGEIGEEILSLDDVDLILFEGLYALCSESPVDYFKYCELGIFLEARASDIFVWKWEREQKKVHPRTPEQFLKHINALFEEYRKNIEYSKKNASFLIKKDKTHRYHLEIRALSGDKHDSSQSCICQ</sequence>
<dbReference type="PATRIC" id="fig|83552.4.peg.41"/>
<evidence type="ECO:0000313" key="3">
    <source>
        <dbReference type="Proteomes" id="UP000031307"/>
    </source>
</evidence>
<feature type="domain" description="Phosphoribulokinase/uridine kinase" evidence="1">
    <location>
        <begin position="53"/>
        <end position="234"/>
    </location>
</feature>
<dbReference type="InterPro" id="IPR027417">
    <property type="entry name" value="P-loop_NTPase"/>
</dbReference>